<dbReference type="GeneID" id="118262720"/>
<organism evidence="3 4">
    <name type="scientific">Spodoptera frugiperda</name>
    <name type="common">Fall armyworm</name>
    <dbReference type="NCBI Taxonomy" id="7108"/>
    <lineage>
        <taxon>Eukaryota</taxon>
        <taxon>Metazoa</taxon>
        <taxon>Ecdysozoa</taxon>
        <taxon>Arthropoda</taxon>
        <taxon>Hexapoda</taxon>
        <taxon>Insecta</taxon>
        <taxon>Pterygota</taxon>
        <taxon>Neoptera</taxon>
        <taxon>Endopterygota</taxon>
        <taxon>Lepidoptera</taxon>
        <taxon>Glossata</taxon>
        <taxon>Ditrysia</taxon>
        <taxon>Noctuoidea</taxon>
        <taxon>Noctuidae</taxon>
        <taxon>Amphipyrinae</taxon>
        <taxon>Spodoptera</taxon>
    </lineage>
</organism>
<dbReference type="RefSeq" id="XP_035430181.2">
    <property type="nucleotide sequence ID" value="XM_035574288.2"/>
</dbReference>
<dbReference type="Proteomes" id="UP000829999">
    <property type="component" value="Chromosome 12"/>
</dbReference>
<gene>
    <name evidence="4" type="primary">LOC118262720</name>
</gene>
<reference evidence="4" key="1">
    <citation type="submission" date="2025-08" db="UniProtKB">
        <authorList>
            <consortium name="RefSeq"/>
        </authorList>
    </citation>
    <scope>IDENTIFICATION</scope>
    <source>
        <tissue evidence="4">Whole larval tissue</tissue>
    </source>
</reference>
<evidence type="ECO:0000256" key="1">
    <source>
        <dbReference type="SAM" id="MobiDB-lite"/>
    </source>
</evidence>
<feature type="compositionally biased region" description="Basic residues" evidence="1">
    <location>
        <begin position="92"/>
        <end position="103"/>
    </location>
</feature>
<dbReference type="AlphaFoldDB" id="A0A9R0EFA1"/>
<accession>A0A9R0EFA1</accession>
<keyword evidence="2" id="KW-0812">Transmembrane</keyword>
<keyword evidence="3" id="KW-1185">Reference proteome</keyword>
<sequence length="103" mass="11671">MKNKSRFVLYEGPSFKAVTDAMKSKARCRNSIKVTLDTAGFSKYSQNHNLLVYTVLTFVVVFLIYMATKDWKGYTSPEEVDLGTVQVPTPASHRKNGHLPRED</sequence>
<dbReference type="OrthoDB" id="7398950at2759"/>
<evidence type="ECO:0000256" key="2">
    <source>
        <dbReference type="SAM" id="Phobius"/>
    </source>
</evidence>
<protein>
    <submittedName>
        <fullName evidence="4">Uncharacterized protein LOC118262720</fullName>
    </submittedName>
</protein>
<keyword evidence="2" id="KW-1133">Transmembrane helix</keyword>
<proteinExistence type="predicted"/>
<evidence type="ECO:0000313" key="3">
    <source>
        <dbReference type="Proteomes" id="UP000829999"/>
    </source>
</evidence>
<keyword evidence="2" id="KW-0472">Membrane</keyword>
<feature type="transmembrane region" description="Helical" evidence="2">
    <location>
        <begin position="50"/>
        <end position="68"/>
    </location>
</feature>
<evidence type="ECO:0000313" key="4">
    <source>
        <dbReference type="RefSeq" id="XP_035430181.2"/>
    </source>
</evidence>
<name>A0A9R0EFA1_SPOFR</name>
<feature type="region of interest" description="Disordered" evidence="1">
    <location>
        <begin position="82"/>
        <end position="103"/>
    </location>
</feature>